<gene>
    <name evidence="7" type="ORF">BN10_520004</name>
</gene>
<dbReference type="GO" id="GO:0005886">
    <property type="term" value="C:plasma membrane"/>
    <property type="evidence" value="ECO:0007669"/>
    <property type="project" value="UniProtKB-SubCell"/>
</dbReference>
<evidence type="ECO:0000256" key="2">
    <source>
        <dbReference type="ARBA" id="ARBA00022475"/>
    </source>
</evidence>
<evidence type="ECO:0000256" key="3">
    <source>
        <dbReference type="ARBA" id="ARBA00022692"/>
    </source>
</evidence>
<dbReference type="RefSeq" id="WP_010849959.1">
    <property type="nucleotide sequence ID" value="NZ_HF570956.1"/>
</dbReference>
<organism evidence="7 8">
    <name type="scientific">Phycicoccus elongatus Lp2</name>
    <dbReference type="NCBI Taxonomy" id="1193181"/>
    <lineage>
        <taxon>Bacteria</taxon>
        <taxon>Bacillati</taxon>
        <taxon>Actinomycetota</taxon>
        <taxon>Actinomycetes</taxon>
        <taxon>Micrococcales</taxon>
        <taxon>Intrasporangiaceae</taxon>
        <taxon>Phycicoccus</taxon>
    </lineage>
</organism>
<dbReference type="Pfam" id="PF03631">
    <property type="entry name" value="Virul_fac_BrkB"/>
    <property type="match status" value="1"/>
</dbReference>
<keyword evidence="5 6" id="KW-0472">Membrane</keyword>
<evidence type="ECO:0000256" key="1">
    <source>
        <dbReference type="ARBA" id="ARBA00004651"/>
    </source>
</evidence>
<dbReference type="HOGENOM" id="CLU_050028_1_1_11"/>
<keyword evidence="8" id="KW-1185">Reference proteome</keyword>
<dbReference type="OrthoDB" id="5143175at2"/>
<dbReference type="eggNOG" id="COG1295">
    <property type="taxonomic scope" value="Bacteria"/>
</dbReference>
<proteinExistence type="predicted"/>
<protein>
    <submittedName>
        <fullName evidence="7">Membrane protein ribonuclease BN-like family protein</fullName>
    </submittedName>
</protein>
<evidence type="ECO:0000256" key="4">
    <source>
        <dbReference type="ARBA" id="ARBA00022989"/>
    </source>
</evidence>
<feature type="transmembrane region" description="Helical" evidence="6">
    <location>
        <begin position="181"/>
        <end position="208"/>
    </location>
</feature>
<feature type="transmembrane region" description="Helical" evidence="6">
    <location>
        <begin position="247"/>
        <end position="264"/>
    </location>
</feature>
<accession>N0DZN2</accession>
<evidence type="ECO:0000313" key="7">
    <source>
        <dbReference type="EMBL" id="CCH70103.1"/>
    </source>
</evidence>
<dbReference type="STRING" id="1193181.BN10_520004"/>
<evidence type="ECO:0000313" key="8">
    <source>
        <dbReference type="Proteomes" id="UP000013167"/>
    </source>
</evidence>
<feature type="transmembrane region" description="Helical" evidence="6">
    <location>
        <begin position="220"/>
        <end position="241"/>
    </location>
</feature>
<comment type="caution">
    <text evidence="7">The sequence shown here is derived from an EMBL/GenBank/DDBJ whole genome shotgun (WGS) entry which is preliminary data.</text>
</comment>
<feature type="transmembrane region" description="Helical" evidence="6">
    <location>
        <begin position="30"/>
        <end position="57"/>
    </location>
</feature>
<name>N0DZN2_9MICO</name>
<dbReference type="InterPro" id="IPR017039">
    <property type="entry name" value="Virul_fac_BrkB"/>
</dbReference>
<evidence type="ECO:0000256" key="6">
    <source>
        <dbReference type="SAM" id="Phobius"/>
    </source>
</evidence>
<dbReference type="PANTHER" id="PTHR30213">
    <property type="entry name" value="INNER MEMBRANE PROTEIN YHJD"/>
    <property type="match status" value="1"/>
</dbReference>
<feature type="transmembrane region" description="Helical" evidence="6">
    <location>
        <begin position="145"/>
        <end position="169"/>
    </location>
</feature>
<keyword evidence="2" id="KW-1003">Cell membrane</keyword>
<keyword evidence="3 6" id="KW-0812">Transmembrane</keyword>
<feature type="transmembrane region" description="Helical" evidence="6">
    <location>
        <begin position="337"/>
        <end position="358"/>
    </location>
</feature>
<keyword evidence="4 6" id="KW-1133">Transmembrane helix</keyword>
<feature type="transmembrane region" description="Helical" evidence="6">
    <location>
        <begin position="98"/>
        <end position="119"/>
    </location>
</feature>
<dbReference type="AlphaFoldDB" id="N0DZN2"/>
<evidence type="ECO:0000256" key="5">
    <source>
        <dbReference type="ARBA" id="ARBA00023136"/>
    </source>
</evidence>
<comment type="subcellular location">
    <subcellularLocation>
        <location evidence="1">Cell membrane</location>
        <topology evidence="1">Multi-pass membrane protein</topology>
    </subcellularLocation>
</comment>
<reference evidence="7 8" key="1">
    <citation type="journal article" date="2013" name="ISME J.">
        <title>A metabolic model for members of the genus Tetrasphaera involved in enhanced biological phosphorus removal.</title>
        <authorList>
            <person name="Kristiansen R."/>
            <person name="Nguyen H.T.T."/>
            <person name="Saunders A.M."/>
            <person name="Nielsen J.L."/>
            <person name="Wimmer R."/>
            <person name="Le V.Q."/>
            <person name="McIlroy S.J."/>
            <person name="Petrovski S."/>
            <person name="Seviour R.J."/>
            <person name="Calteau A."/>
            <person name="Nielsen K.L."/>
            <person name="Nielsen P.H."/>
        </authorList>
    </citation>
    <scope>NUCLEOTIDE SEQUENCE [LARGE SCALE GENOMIC DNA]</scope>
    <source>
        <strain evidence="7 8">Lp2</strain>
    </source>
</reference>
<dbReference type="EMBL" id="CAIZ01000122">
    <property type="protein sequence ID" value="CCH70103.1"/>
    <property type="molecule type" value="Genomic_DNA"/>
</dbReference>
<sequence length="365" mass="37939">MDAVKKAWSRFQRTEVMRAWQRYSDARGNLLAGGVTYFAFFSIFPAVALAFTIFGALLKGHPEWLDQIRDYLNETLPGFIKEGDEGLIPLEAPTGNTLSVTGAIGVAGLLWAGLGWLGALRDGIRTIFGAEGEPGNFFTNKLRDLGVLVLLGLAIVVSAAVTGVAGAAASGIAELIGLGGSWWVVKAISVLVGVVLDGLIVLVMLRLLSGVDVPWRGLRSAALIGGIGLTVLKALGTTLLGAMNNPLFASIALVVGLLVWLNYMSRIVLLASAWAANHLDEQQSVALTPGVQDKLAEGPPSADAAQVEAAAGSLAPARDPAADLSGAEQRAVDRASIVAGAVVGAGATAAFGAVVGTWRRVRRRQ</sequence>
<dbReference type="PANTHER" id="PTHR30213:SF1">
    <property type="entry name" value="INNER MEMBRANE PROTEIN YHJD"/>
    <property type="match status" value="1"/>
</dbReference>
<dbReference type="Proteomes" id="UP000013167">
    <property type="component" value="Unassembled WGS sequence"/>
</dbReference>